<keyword evidence="9" id="KW-0456">Lyase</keyword>
<dbReference type="Pfam" id="PF02152">
    <property type="entry name" value="FolB"/>
    <property type="match status" value="1"/>
</dbReference>
<evidence type="ECO:0000256" key="7">
    <source>
        <dbReference type="ARBA" id="ARBA00022840"/>
    </source>
</evidence>
<accession>A0A3N2BB30</accession>
<evidence type="ECO:0000259" key="10">
    <source>
        <dbReference type="PROSITE" id="PS00794"/>
    </source>
</evidence>
<dbReference type="PROSITE" id="PS00794">
    <property type="entry name" value="HPPK"/>
    <property type="match status" value="1"/>
</dbReference>
<dbReference type="SMART" id="SM00905">
    <property type="entry name" value="FolB"/>
    <property type="match status" value="1"/>
</dbReference>
<reference evidence="11 12" key="1">
    <citation type="submission" date="2018-11" db="EMBL/GenBank/DDBJ databases">
        <title>Sequencing the genomes of 1000 actinobacteria strains.</title>
        <authorList>
            <person name="Klenk H.-P."/>
        </authorList>
    </citation>
    <scope>NUCLEOTIDE SEQUENCE [LARGE SCALE GENOMIC DNA]</scope>
    <source>
        <strain evidence="11 12">DSM 11294</strain>
    </source>
</reference>
<dbReference type="Pfam" id="PF01288">
    <property type="entry name" value="HPPK"/>
    <property type="match status" value="1"/>
</dbReference>
<organism evidence="11 12">
    <name type="scientific">Bogoriella caseilytica</name>
    <dbReference type="NCBI Taxonomy" id="56055"/>
    <lineage>
        <taxon>Bacteria</taxon>
        <taxon>Bacillati</taxon>
        <taxon>Actinomycetota</taxon>
        <taxon>Actinomycetes</taxon>
        <taxon>Micrococcales</taxon>
        <taxon>Bogoriellaceae</taxon>
        <taxon>Bogoriella</taxon>
    </lineage>
</organism>
<dbReference type="GO" id="GO:0046654">
    <property type="term" value="P:tetrahydrofolate biosynthetic process"/>
    <property type="evidence" value="ECO:0007669"/>
    <property type="project" value="UniProtKB-UniRule"/>
</dbReference>
<dbReference type="PANTHER" id="PTHR43071">
    <property type="entry name" value="2-AMINO-4-HYDROXY-6-HYDROXYMETHYLDIHYDROPTERIDINE PYROPHOSPHOKINASE"/>
    <property type="match status" value="1"/>
</dbReference>
<dbReference type="EC" id="2.7.6.3" evidence="9"/>
<keyword evidence="4" id="KW-0808">Transferase</keyword>
<evidence type="ECO:0000256" key="9">
    <source>
        <dbReference type="RuleBase" id="RU362079"/>
    </source>
</evidence>
<dbReference type="OrthoDB" id="9808041at2"/>
<dbReference type="EC" id="4.1.2.25" evidence="9"/>
<dbReference type="Proteomes" id="UP000280668">
    <property type="component" value="Unassembled WGS sequence"/>
</dbReference>
<comment type="pathway">
    <text evidence="2">Cofactor biosynthesis; tetrahydrofolate biosynthesis; 2-amino-4-hydroxy-6-hydroxymethyl-7,8-dihydropteridine diphosphate from 7,8-dihydroneopterin triphosphate: step 4/4.</text>
</comment>
<comment type="caution">
    <text evidence="11">The sequence shown here is derived from an EMBL/GenBank/DDBJ whole genome shotgun (WGS) entry which is preliminary data.</text>
</comment>
<comment type="catalytic activity">
    <reaction evidence="9">
        <text>7,8-dihydroneopterin = 6-hydroxymethyl-7,8-dihydropterin + glycolaldehyde</text>
        <dbReference type="Rhea" id="RHEA:10540"/>
        <dbReference type="ChEBI" id="CHEBI:17001"/>
        <dbReference type="ChEBI" id="CHEBI:17071"/>
        <dbReference type="ChEBI" id="CHEBI:44841"/>
        <dbReference type="EC" id="4.1.2.25"/>
    </reaction>
</comment>
<dbReference type="NCBIfam" id="TIGR01498">
    <property type="entry name" value="folK"/>
    <property type="match status" value="1"/>
</dbReference>
<proteinExistence type="inferred from homology"/>
<keyword evidence="6 11" id="KW-0418">Kinase</keyword>
<gene>
    <name evidence="11" type="ORF">EDD31_0812</name>
</gene>
<dbReference type="GO" id="GO:0004150">
    <property type="term" value="F:dihydroneopterin aldolase activity"/>
    <property type="evidence" value="ECO:0007669"/>
    <property type="project" value="UniProtKB-UniRule"/>
</dbReference>
<dbReference type="Gene3D" id="3.30.70.560">
    <property type="entry name" value="7,8-Dihydro-6-hydroxymethylpterin-pyrophosphokinase HPPK"/>
    <property type="match status" value="1"/>
</dbReference>
<keyword evidence="8 9" id="KW-0289">Folate biosynthesis</keyword>
<dbReference type="EMBL" id="RKHK01000001">
    <property type="protein sequence ID" value="ROR72461.1"/>
    <property type="molecule type" value="Genomic_DNA"/>
</dbReference>
<evidence type="ECO:0000256" key="8">
    <source>
        <dbReference type="ARBA" id="ARBA00022909"/>
    </source>
</evidence>
<evidence type="ECO:0000313" key="12">
    <source>
        <dbReference type="Proteomes" id="UP000280668"/>
    </source>
</evidence>
<dbReference type="GO" id="GO:0003848">
    <property type="term" value="F:2-amino-4-hydroxy-6-hydroxymethyldihydropteridine diphosphokinase activity"/>
    <property type="evidence" value="ECO:0007669"/>
    <property type="project" value="UniProtKB-EC"/>
</dbReference>
<comment type="catalytic activity">
    <reaction evidence="1">
        <text>6-hydroxymethyl-7,8-dihydropterin + ATP = (7,8-dihydropterin-6-yl)methyl diphosphate + AMP + H(+)</text>
        <dbReference type="Rhea" id="RHEA:11412"/>
        <dbReference type="ChEBI" id="CHEBI:15378"/>
        <dbReference type="ChEBI" id="CHEBI:30616"/>
        <dbReference type="ChEBI" id="CHEBI:44841"/>
        <dbReference type="ChEBI" id="CHEBI:72950"/>
        <dbReference type="ChEBI" id="CHEBI:456215"/>
        <dbReference type="EC" id="2.7.6.3"/>
    </reaction>
</comment>
<dbReference type="CDD" id="cd00483">
    <property type="entry name" value="HPPK"/>
    <property type="match status" value="1"/>
</dbReference>
<dbReference type="SUPFAM" id="SSF55620">
    <property type="entry name" value="Tetrahydrobiopterin biosynthesis enzymes-like"/>
    <property type="match status" value="1"/>
</dbReference>
<dbReference type="GO" id="GO:0016301">
    <property type="term" value="F:kinase activity"/>
    <property type="evidence" value="ECO:0007669"/>
    <property type="project" value="UniProtKB-KW"/>
</dbReference>
<feature type="domain" description="7,8-dihydro-6-hydroxymethylpterin-pyrophosphokinase" evidence="10">
    <location>
        <begin position="229"/>
        <end position="240"/>
    </location>
</feature>
<evidence type="ECO:0000256" key="1">
    <source>
        <dbReference type="ARBA" id="ARBA00000198"/>
    </source>
</evidence>
<dbReference type="RefSeq" id="WP_123303015.1">
    <property type="nucleotide sequence ID" value="NZ_RKHK01000001.1"/>
</dbReference>
<name>A0A3N2BB30_9MICO</name>
<dbReference type="GO" id="GO:0005524">
    <property type="term" value="F:ATP binding"/>
    <property type="evidence" value="ECO:0007669"/>
    <property type="project" value="UniProtKB-KW"/>
</dbReference>
<evidence type="ECO:0000256" key="6">
    <source>
        <dbReference type="ARBA" id="ARBA00022777"/>
    </source>
</evidence>
<dbReference type="PANTHER" id="PTHR43071:SF1">
    <property type="entry name" value="2-AMINO-4-HYDROXY-6-HYDROXYMETHYLDIHYDROPTERIDINE PYROPHOSPHOKINASE"/>
    <property type="match status" value="1"/>
</dbReference>
<dbReference type="NCBIfam" id="TIGR00526">
    <property type="entry name" value="folB_dom"/>
    <property type="match status" value="1"/>
</dbReference>
<evidence type="ECO:0000256" key="3">
    <source>
        <dbReference type="ARBA" id="ARBA00009640"/>
    </source>
</evidence>
<sequence length="307" mass="32835">MSHRITLTGLRAEGHHGVLASERESGQIFIADVVLDLVPGAAATDELSSTVNYAEVAEAVVGILAGEPVDLIETVAERVATAVLQWPVVQATEVVVHKPRAPIAVEFTDVSVAIRRERASQELGRAERPRSGYSPAPEPVPIVLSLGANLGDARATLRDVVRELRHELGVHLSGVSPLARTKAVLSEDQEAQPDYLNAVVTGTTTLGPRTLLACLQQIEHAHGRRRAEHWGARTLDIDVVAMGDIEQGDPTLTLPHPRAHARAFVLAPWARLDPEAVLPGPHGGPVAELAASAPDHADLEWLAEEWA</sequence>
<dbReference type="InterPro" id="IPR006156">
    <property type="entry name" value="Dihydroneopterin_aldolase"/>
</dbReference>
<dbReference type="Gene3D" id="3.30.1130.10">
    <property type="match status" value="1"/>
</dbReference>
<comment type="function">
    <text evidence="9">Catalyzes the conversion of 7,8-dihydroneopterin to 6-hydroxymethyl-7,8-dihydropterin.</text>
</comment>
<keyword evidence="7" id="KW-0067">ATP-binding</keyword>
<dbReference type="NCBIfam" id="TIGR00525">
    <property type="entry name" value="folB"/>
    <property type="match status" value="1"/>
</dbReference>
<dbReference type="AlphaFoldDB" id="A0A3N2BB30"/>
<dbReference type="SUPFAM" id="SSF55083">
    <property type="entry name" value="6-hydroxymethyl-7,8-dihydropterin pyrophosphokinase, HPPK"/>
    <property type="match status" value="1"/>
</dbReference>
<comment type="pathway">
    <text evidence="9">Cofactor biosynthesis; tetrahydrofolate biosynthesis; 2-amino-4-hydroxy-6-hydroxymethyl-7,8-dihydropteridine diphosphate from 7,8-dihydroneopterin triphosphate: step 3/4.</text>
</comment>
<dbReference type="UniPathway" id="UPA00077">
    <property type="reaction ID" value="UER00154"/>
</dbReference>
<evidence type="ECO:0000256" key="4">
    <source>
        <dbReference type="ARBA" id="ARBA00022679"/>
    </source>
</evidence>
<evidence type="ECO:0000256" key="2">
    <source>
        <dbReference type="ARBA" id="ARBA00005051"/>
    </source>
</evidence>
<protein>
    <recommendedName>
        <fullName evidence="9">Bifunctional folate synthesis protein</fullName>
    </recommendedName>
    <domain>
        <recommendedName>
            <fullName evidence="9">Dihydroneopterin aldolase</fullName>
            <shortName evidence="9">DHNA</shortName>
            <ecNumber evidence="9">4.1.2.25</ecNumber>
        </recommendedName>
        <alternativeName>
            <fullName evidence="9">7,8-dihydroneopterin aldolase</fullName>
        </alternativeName>
    </domain>
    <domain>
        <recommendedName>
            <fullName evidence="9">2-amino-4-hydroxy-6-hydroxymethyldihydropteridine pyrophosphokinase</fullName>
            <ecNumber evidence="9">2.7.6.3</ecNumber>
        </recommendedName>
        <alternativeName>
            <fullName evidence="9">6-hydroxymethyl-7,8-dihydropterin pyrophosphokinase</fullName>
            <shortName evidence="9">PPPK</shortName>
        </alternativeName>
        <alternativeName>
            <fullName evidence="9">7,8-dihydro-6-hydroxymethylpterin pyrophosphokinase</fullName>
            <shortName evidence="9">HPPK</shortName>
        </alternativeName>
    </domain>
</protein>
<dbReference type="CDD" id="cd00534">
    <property type="entry name" value="DHNA_DHNTPE"/>
    <property type="match status" value="1"/>
</dbReference>
<evidence type="ECO:0000313" key="11">
    <source>
        <dbReference type="EMBL" id="ROR72461.1"/>
    </source>
</evidence>
<dbReference type="InterPro" id="IPR043133">
    <property type="entry name" value="GTP-CH-I_C/QueF"/>
</dbReference>
<keyword evidence="5" id="KW-0547">Nucleotide-binding</keyword>
<dbReference type="InterPro" id="IPR035907">
    <property type="entry name" value="Hppk_sf"/>
</dbReference>
<dbReference type="InterPro" id="IPR006157">
    <property type="entry name" value="FolB_dom"/>
</dbReference>
<dbReference type="GO" id="GO:0046656">
    <property type="term" value="P:folic acid biosynthetic process"/>
    <property type="evidence" value="ECO:0007669"/>
    <property type="project" value="UniProtKB-UniRule"/>
</dbReference>
<keyword evidence="12" id="KW-1185">Reference proteome</keyword>
<comment type="similarity">
    <text evidence="9">Belongs to the DHNA family.</text>
</comment>
<dbReference type="InterPro" id="IPR000550">
    <property type="entry name" value="Hppk"/>
</dbReference>
<evidence type="ECO:0000256" key="5">
    <source>
        <dbReference type="ARBA" id="ARBA00022741"/>
    </source>
</evidence>
<comment type="similarity">
    <text evidence="3">In the N-terminal section; belongs to the DHNA family.</text>
</comment>